<evidence type="ECO:0000313" key="2">
    <source>
        <dbReference type="Proteomes" id="UP001595906"/>
    </source>
</evidence>
<proteinExistence type="predicted"/>
<evidence type="ECO:0000313" key="1">
    <source>
        <dbReference type="EMBL" id="MFC4230981.1"/>
    </source>
</evidence>
<dbReference type="RefSeq" id="WP_379012366.1">
    <property type="nucleotide sequence ID" value="NZ_JBHSDC010000002.1"/>
</dbReference>
<accession>A0ABV8PWD6</accession>
<gene>
    <name evidence="1" type="ORF">ACFOW1_03705</name>
</gene>
<organism evidence="1 2">
    <name type="scientific">Parasediminibacterium paludis</name>
    <dbReference type="NCBI Taxonomy" id="908966"/>
    <lineage>
        <taxon>Bacteria</taxon>
        <taxon>Pseudomonadati</taxon>
        <taxon>Bacteroidota</taxon>
        <taxon>Chitinophagia</taxon>
        <taxon>Chitinophagales</taxon>
        <taxon>Chitinophagaceae</taxon>
        <taxon>Parasediminibacterium</taxon>
    </lineage>
</organism>
<dbReference type="EMBL" id="JBHSDC010000002">
    <property type="protein sequence ID" value="MFC4230981.1"/>
    <property type="molecule type" value="Genomic_DNA"/>
</dbReference>
<sequence>MTRLLLPILLLLGHFAFGQTKIIFSYSKGHSSWNNPGVYGNSEQIEFIATSDSNFSLTRYFKVAYSAGKDGKTFTKDTSELPINKYGAVNKQYFQNWLAQLNTQKENYTENFVKPRLIKPTKREIIIVAKSIDKELFFDKDFKENRKAITEKIQNFYKLDSFLILTKPDIENLMVVTDNWHRLRIQVVNNNDTTIYQCQFWVPLGQPISRYDHKDFSNSKTISNLEANTSAQVFLPNDSETFKILDMNNIKERYIKWCLEKYFY</sequence>
<protein>
    <submittedName>
        <fullName evidence="1">Uncharacterized protein</fullName>
    </submittedName>
</protein>
<reference evidence="2" key="1">
    <citation type="journal article" date="2019" name="Int. J. Syst. Evol. Microbiol.">
        <title>The Global Catalogue of Microorganisms (GCM) 10K type strain sequencing project: providing services to taxonomists for standard genome sequencing and annotation.</title>
        <authorList>
            <consortium name="The Broad Institute Genomics Platform"/>
            <consortium name="The Broad Institute Genome Sequencing Center for Infectious Disease"/>
            <person name="Wu L."/>
            <person name="Ma J."/>
        </authorList>
    </citation>
    <scope>NUCLEOTIDE SEQUENCE [LARGE SCALE GENOMIC DNA]</scope>
    <source>
        <strain evidence="2">CECT 8010</strain>
    </source>
</reference>
<name>A0ABV8PWD6_9BACT</name>
<dbReference type="Proteomes" id="UP001595906">
    <property type="component" value="Unassembled WGS sequence"/>
</dbReference>
<comment type="caution">
    <text evidence="1">The sequence shown here is derived from an EMBL/GenBank/DDBJ whole genome shotgun (WGS) entry which is preliminary data.</text>
</comment>
<keyword evidence="2" id="KW-1185">Reference proteome</keyword>